<sequence length="64" mass="7445">MTKKKRDNIETNAPKQEELNVQTYDPFHDDQETYPGDSVDEHKRIESANKTLGADEIKQQNQNL</sequence>
<feature type="compositionally biased region" description="Polar residues" evidence="1">
    <location>
        <begin position="10"/>
        <end position="23"/>
    </location>
</feature>
<organism evidence="2 3">
    <name type="scientific">Salinibacillus kushneri</name>
    <dbReference type="NCBI Taxonomy" id="237682"/>
    <lineage>
        <taxon>Bacteria</taxon>
        <taxon>Bacillati</taxon>
        <taxon>Bacillota</taxon>
        <taxon>Bacilli</taxon>
        <taxon>Bacillales</taxon>
        <taxon>Bacillaceae</taxon>
        <taxon>Salinibacillus</taxon>
    </lineage>
</organism>
<protein>
    <submittedName>
        <fullName evidence="2">Uncharacterized protein</fullName>
    </submittedName>
</protein>
<accession>A0A1I0DM02</accession>
<proteinExistence type="predicted"/>
<evidence type="ECO:0000313" key="3">
    <source>
        <dbReference type="Proteomes" id="UP000199095"/>
    </source>
</evidence>
<feature type="region of interest" description="Disordered" evidence="1">
    <location>
        <begin position="45"/>
        <end position="64"/>
    </location>
</feature>
<keyword evidence="3" id="KW-1185">Reference proteome</keyword>
<gene>
    <name evidence="2" type="ORF">SAMN05421676_10465</name>
</gene>
<reference evidence="3" key="1">
    <citation type="submission" date="2016-10" db="EMBL/GenBank/DDBJ databases">
        <authorList>
            <person name="Varghese N."/>
            <person name="Submissions S."/>
        </authorList>
    </citation>
    <scope>NUCLEOTIDE SEQUENCE [LARGE SCALE GENOMIC DNA]</scope>
    <source>
        <strain evidence="3">CGMCC 1.3566</strain>
    </source>
</reference>
<dbReference type="AlphaFoldDB" id="A0A1I0DM02"/>
<dbReference type="STRING" id="237682.SAMN05421676_10465"/>
<name>A0A1I0DM02_9BACI</name>
<feature type="region of interest" description="Disordered" evidence="1">
    <location>
        <begin position="1"/>
        <end position="40"/>
    </location>
</feature>
<dbReference type="OrthoDB" id="2970389at2"/>
<feature type="compositionally biased region" description="Basic and acidic residues" evidence="1">
    <location>
        <begin position="45"/>
        <end position="58"/>
    </location>
</feature>
<dbReference type="EMBL" id="FOHJ01000004">
    <property type="protein sequence ID" value="SET33141.1"/>
    <property type="molecule type" value="Genomic_DNA"/>
</dbReference>
<dbReference type="RefSeq" id="WP_093133323.1">
    <property type="nucleotide sequence ID" value="NZ_FOHJ01000004.1"/>
</dbReference>
<dbReference type="Proteomes" id="UP000199095">
    <property type="component" value="Unassembled WGS sequence"/>
</dbReference>
<evidence type="ECO:0000256" key="1">
    <source>
        <dbReference type="SAM" id="MobiDB-lite"/>
    </source>
</evidence>
<evidence type="ECO:0000313" key="2">
    <source>
        <dbReference type="EMBL" id="SET33141.1"/>
    </source>
</evidence>